<accession>A0ABS3I221</accession>
<comment type="caution">
    <text evidence="1">The sequence shown here is derived from an EMBL/GenBank/DDBJ whole genome shotgun (WGS) entry which is preliminary data.</text>
</comment>
<reference evidence="1 2" key="1">
    <citation type="submission" date="2021-03" db="EMBL/GenBank/DDBJ databases">
        <title>Enterococcal diversity collection.</title>
        <authorList>
            <person name="Gilmore M.S."/>
            <person name="Schwartzman J."/>
            <person name="Van Tyne D."/>
            <person name="Martin M."/>
            <person name="Earl A.M."/>
            <person name="Manson A.L."/>
            <person name="Straub T."/>
            <person name="Salamzade R."/>
            <person name="Saavedra J."/>
            <person name="Lebreton F."/>
            <person name="Prichula J."/>
            <person name="Schaufler K."/>
            <person name="Gaca A."/>
            <person name="Sgardioli B."/>
            <person name="Wagenaar J."/>
            <person name="Strong T."/>
        </authorList>
    </citation>
    <scope>NUCLEOTIDE SEQUENCE [LARGE SCALE GENOMIC DNA]</scope>
    <source>
        <strain evidence="1 2">MSG2901</strain>
    </source>
</reference>
<evidence type="ECO:0000313" key="2">
    <source>
        <dbReference type="Proteomes" id="UP000664832"/>
    </source>
</evidence>
<name>A0ABS3I221_9ENTE</name>
<dbReference type="EMBL" id="JAFLWI010000016">
    <property type="protein sequence ID" value="MBO0482740.1"/>
    <property type="molecule type" value="Genomic_DNA"/>
</dbReference>
<gene>
    <name evidence="1" type="ORF">JZO71_10430</name>
</gene>
<organism evidence="1 2">
    <name type="scientific">Candidatus Enterococcus courvalinii</name>
    <dbReference type="NCBI Taxonomy" id="2815329"/>
    <lineage>
        <taxon>Bacteria</taxon>
        <taxon>Bacillati</taxon>
        <taxon>Bacillota</taxon>
        <taxon>Bacilli</taxon>
        <taxon>Lactobacillales</taxon>
        <taxon>Enterococcaceae</taxon>
        <taxon>Enterococcus</taxon>
    </lineage>
</organism>
<sequence length="208" mass="24462">MINEDEILFKEIKDRCRLSFELRGKMSLIQEKKYVANKSNFTLEHVKKLIANWINSRNEFTKIKQPIEFDMKKLLLNKSEREIAIRDKGQEIIDSLGEVRPYEYLYVTHREDGMVVTVGKSSSDALFLGGDLFYPLNTNRLSGTENIILRTQYGNERLAKYDELLRNYLVWAWIVPIESGKAKKLERLLGDELINQEVPILNYYSHRQ</sequence>
<dbReference type="RefSeq" id="WP_206899432.1">
    <property type="nucleotide sequence ID" value="NZ_JAFLWI010000016.1"/>
</dbReference>
<evidence type="ECO:0000313" key="1">
    <source>
        <dbReference type="EMBL" id="MBO0482740.1"/>
    </source>
</evidence>
<protein>
    <submittedName>
        <fullName evidence="1">Uncharacterized protein</fullName>
    </submittedName>
</protein>
<keyword evidence="2" id="KW-1185">Reference proteome</keyword>
<dbReference type="Proteomes" id="UP000664832">
    <property type="component" value="Unassembled WGS sequence"/>
</dbReference>
<proteinExistence type="predicted"/>